<name>A0A1D7UVP5_9LEPT</name>
<keyword evidence="3" id="KW-1185">Reference proteome</keyword>
<sequence>MKTLIIAEAGVNHNGSMEMAHQLIDVAADAGVDIVKFQTFEADKLATKSAEKANYQNNTTDSSESQLEMLKKLELSKDGHFSLIEHCKNRNIEFLSTAFDLHSLAFLNELNLRRYKIPSGEITNLPYLQKIGSLGKPIILSTGMATLGEIESAIFVLEKAGLKRQELTVLHCNTEYPTPFSDVNLLAMETIRQSFKVSVGYSDHTSGIEVSIAAVALGAGVIEKHFTLNKSLPGPDHKASLEPNELKAMVDAIRNIERSLGDGIKRPTPSESKNIQIARKSIVANSRIKEGEEFTSKNLSAKRPGTGISPMRLNEIIGLKAKRDFAEDDLIEL</sequence>
<feature type="domain" description="AFP-like" evidence="1">
    <location>
        <begin position="281"/>
        <end position="333"/>
    </location>
</feature>
<proteinExistence type="predicted"/>
<dbReference type="InterPro" id="IPR013974">
    <property type="entry name" value="SAF"/>
</dbReference>
<dbReference type="InterPro" id="IPR036732">
    <property type="entry name" value="AFP_Neu5c_C_sf"/>
</dbReference>
<dbReference type="GO" id="GO:0047444">
    <property type="term" value="F:N-acylneuraminate-9-phosphate synthase activity"/>
    <property type="evidence" value="ECO:0007669"/>
    <property type="project" value="TreeGrafter"/>
</dbReference>
<evidence type="ECO:0000313" key="2">
    <source>
        <dbReference type="EMBL" id="AOP33677.1"/>
    </source>
</evidence>
<dbReference type="PANTHER" id="PTHR42966:SF1">
    <property type="entry name" value="SIALIC ACID SYNTHASE"/>
    <property type="match status" value="1"/>
</dbReference>
<evidence type="ECO:0000313" key="3">
    <source>
        <dbReference type="Proteomes" id="UP000094197"/>
    </source>
</evidence>
<dbReference type="InterPro" id="IPR006190">
    <property type="entry name" value="SAF_AFP_Neu5Ac"/>
</dbReference>
<dbReference type="KEGG" id="laj:A0128_07375"/>
<dbReference type="InterPro" id="IPR057736">
    <property type="entry name" value="SAF_PseI/NeuA/NeuB"/>
</dbReference>
<dbReference type="SUPFAM" id="SSF51569">
    <property type="entry name" value="Aldolase"/>
    <property type="match status" value="1"/>
</dbReference>
<dbReference type="OrthoDB" id="9814210at2"/>
<dbReference type="Proteomes" id="UP000094197">
    <property type="component" value="Chromosome 1"/>
</dbReference>
<dbReference type="InterPro" id="IPR013132">
    <property type="entry name" value="PseI/NeuA/B-like_N"/>
</dbReference>
<protein>
    <submittedName>
        <fullName evidence="2">N-acetylneuraminate synthase</fullName>
    </submittedName>
</protein>
<dbReference type="Gene3D" id="3.20.20.70">
    <property type="entry name" value="Aldolase class I"/>
    <property type="match status" value="1"/>
</dbReference>
<dbReference type="SUPFAM" id="SSF51269">
    <property type="entry name" value="AFP III-like domain"/>
    <property type="match status" value="1"/>
</dbReference>
<dbReference type="RefSeq" id="WP_069606912.1">
    <property type="nucleotide sequence ID" value="NZ_CP015217.1"/>
</dbReference>
<dbReference type="Pfam" id="PF08666">
    <property type="entry name" value="SAF"/>
    <property type="match status" value="1"/>
</dbReference>
<dbReference type="PROSITE" id="PS50844">
    <property type="entry name" value="AFP_LIKE"/>
    <property type="match status" value="1"/>
</dbReference>
<dbReference type="Gene3D" id="3.90.1210.10">
    <property type="entry name" value="Antifreeze-like/N-acetylneuraminic acid synthase C-terminal domain"/>
    <property type="match status" value="1"/>
</dbReference>
<dbReference type="InterPro" id="IPR013785">
    <property type="entry name" value="Aldolase_TIM"/>
</dbReference>
<dbReference type="EMBL" id="CP015217">
    <property type="protein sequence ID" value="AOP33677.1"/>
    <property type="molecule type" value="Genomic_DNA"/>
</dbReference>
<dbReference type="AlphaFoldDB" id="A0A1D7UVP5"/>
<gene>
    <name evidence="2" type="ORF">A0128_07375</name>
</gene>
<dbReference type="GO" id="GO:0016051">
    <property type="term" value="P:carbohydrate biosynthetic process"/>
    <property type="evidence" value="ECO:0007669"/>
    <property type="project" value="InterPro"/>
</dbReference>
<dbReference type="NCBIfam" id="TIGR03569">
    <property type="entry name" value="NeuB_NnaB"/>
    <property type="match status" value="1"/>
</dbReference>
<reference evidence="2 3" key="1">
    <citation type="submission" date="2016-04" db="EMBL/GenBank/DDBJ databases">
        <title>Complete genome seqeunce of Leptospira alstonii serovar Room22.</title>
        <authorList>
            <person name="Nally J.E."/>
            <person name="Bayles D.O."/>
            <person name="Hurley D."/>
            <person name="Fanning S."/>
            <person name="McMahon B.J."/>
            <person name="Arent Z."/>
        </authorList>
    </citation>
    <scope>NUCLEOTIDE SEQUENCE [LARGE SCALE GENOMIC DNA]</scope>
    <source>
        <strain evidence="2 3">GWTS #1</strain>
    </source>
</reference>
<dbReference type="InterPro" id="IPR051690">
    <property type="entry name" value="PseI-like"/>
</dbReference>
<evidence type="ECO:0000259" key="1">
    <source>
        <dbReference type="PROSITE" id="PS50844"/>
    </source>
</evidence>
<dbReference type="PANTHER" id="PTHR42966">
    <property type="entry name" value="N-ACETYLNEURAMINATE SYNTHASE"/>
    <property type="match status" value="1"/>
</dbReference>
<dbReference type="CDD" id="cd11615">
    <property type="entry name" value="SAF_NeuB_like"/>
    <property type="match status" value="1"/>
</dbReference>
<accession>A0A1D7UVP5</accession>
<dbReference type="InterPro" id="IPR020007">
    <property type="entry name" value="NeuB/NeuA"/>
</dbReference>
<dbReference type="Pfam" id="PF03102">
    <property type="entry name" value="NeuB"/>
    <property type="match status" value="1"/>
</dbReference>
<organism evidence="2 3">
    <name type="scientific">Leptospira tipperaryensis</name>
    <dbReference type="NCBI Taxonomy" id="2564040"/>
    <lineage>
        <taxon>Bacteria</taxon>
        <taxon>Pseudomonadati</taxon>
        <taxon>Spirochaetota</taxon>
        <taxon>Spirochaetia</taxon>
        <taxon>Leptospirales</taxon>
        <taxon>Leptospiraceae</taxon>
        <taxon>Leptospira</taxon>
    </lineage>
</organism>